<accession>A0A1S3HGK3</accession>
<keyword evidence="8 12" id="KW-1133">Transmembrane helix</keyword>
<evidence type="ECO:0000256" key="8">
    <source>
        <dbReference type="ARBA" id="ARBA00022989"/>
    </source>
</evidence>
<organism evidence="15 16">
    <name type="scientific">Lingula anatina</name>
    <name type="common">Brachiopod</name>
    <name type="synonym">Lingula unguis</name>
    <dbReference type="NCBI Taxonomy" id="7574"/>
    <lineage>
        <taxon>Eukaryota</taxon>
        <taxon>Metazoa</taxon>
        <taxon>Spiralia</taxon>
        <taxon>Lophotrochozoa</taxon>
        <taxon>Brachiopoda</taxon>
        <taxon>Linguliformea</taxon>
        <taxon>Lingulata</taxon>
        <taxon>Lingulida</taxon>
        <taxon>Linguloidea</taxon>
        <taxon>Lingulidae</taxon>
        <taxon>Lingula</taxon>
    </lineage>
</organism>
<evidence type="ECO:0000313" key="17">
    <source>
        <dbReference type="RefSeq" id="XP_013420247.1"/>
    </source>
</evidence>
<dbReference type="PANTHER" id="PTHR48438">
    <property type="entry name" value="ALPHA-(1,3)-FUCOSYLTRANSFERASE C-RELATED"/>
    <property type="match status" value="1"/>
</dbReference>
<dbReference type="SUPFAM" id="SSF53756">
    <property type="entry name" value="UDP-Glycosyltransferase/glycogen phosphorylase"/>
    <property type="match status" value="1"/>
</dbReference>
<dbReference type="GO" id="GO:0032580">
    <property type="term" value="C:Golgi cisterna membrane"/>
    <property type="evidence" value="ECO:0007669"/>
    <property type="project" value="UniProtKB-SubCell"/>
</dbReference>
<dbReference type="STRING" id="7574.A0A1S3HGK3"/>
<keyword evidence="7" id="KW-0735">Signal-anchor</keyword>
<keyword evidence="15" id="KW-1185">Reference proteome</keyword>
<evidence type="ECO:0000256" key="4">
    <source>
        <dbReference type="ARBA" id="ARBA00022676"/>
    </source>
</evidence>
<gene>
    <name evidence="16" type="primary">LOC106154368</name>
    <name evidence="17" type="synonym">LOC106180718</name>
</gene>
<dbReference type="OrthoDB" id="427096at2759"/>
<protein>
    <recommendedName>
        <fullName evidence="12">Fucosyltransferase</fullName>
        <ecNumber evidence="12">2.4.1.-</ecNumber>
    </recommendedName>
</protein>
<sequence length="427" mass="49697">MAVLTGRLFRLRSMATTCIVRPFRVFGITNIIIALIVVIGLLVFLPSKSTDTVYRFVKSYGSGNNELEEEFIPTGPPKTILFWNDDWGYMKDGVDGLFKELNCPVSNCIMTLNQSKLNEADAVLLHICPLANKKNPVWPTRTNPDQIWIFYTHESPCFRGFAGKWEQLYPEWDSKGFNWTMTYRADSDIPMFYGDVWKRETPTNKNYTEVALREKKLAVWISSHCETFGQREYYIKELRKHMPLDILGECGDPNGCPMENRGYIDDTCMDLVGENYKFFLAFENSFSFDYVTEKFFKTLRGDFVVVVRGAADYTRLGATPEMYINTANFSHPRDLAAYLMKIDKDPALYAKMLEWKNYYDGTSYTPRTRQSWCDLCKKVNQNPMPRKTWTNFKAWFNESECRKPPDLDFVTEELKNEPMKPWPRPAA</sequence>
<feature type="domain" description="Fucosyltransferase C-terminal" evidence="13">
    <location>
        <begin position="214"/>
        <end position="395"/>
    </location>
</feature>
<dbReference type="KEGG" id="lak:106154368"/>
<comment type="pathway">
    <text evidence="2">Protein modification; protein glycosylation.</text>
</comment>
<comment type="similarity">
    <text evidence="3 12">Belongs to the glycosyltransferase 10 family.</text>
</comment>
<dbReference type="FunFam" id="3.40.50.11660:FF:000002">
    <property type="entry name" value="Alpha-(1,3)-fucosyltransferase"/>
    <property type="match status" value="1"/>
</dbReference>
<feature type="domain" description="Fucosyltransferase N-terminal" evidence="14">
    <location>
        <begin position="77"/>
        <end position="194"/>
    </location>
</feature>
<dbReference type="AlphaFoldDB" id="A0A1S3HGK3"/>
<evidence type="ECO:0000256" key="1">
    <source>
        <dbReference type="ARBA" id="ARBA00004323"/>
    </source>
</evidence>
<evidence type="ECO:0000256" key="2">
    <source>
        <dbReference type="ARBA" id="ARBA00004922"/>
    </source>
</evidence>
<evidence type="ECO:0000256" key="9">
    <source>
        <dbReference type="ARBA" id="ARBA00023034"/>
    </source>
</evidence>
<comment type="subcellular location">
    <subcellularLocation>
        <location evidence="1">Golgi apparatus membrane</location>
        <topology evidence="1">Single-pass type II membrane protein</topology>
    </subcellularLocation>
    <subcellularLocation>
        <location evidence="12">Golgi apparatus</location>
        <location evidence="12">Golgi stack membrane</location>
        <topology evidence="12">Single-pass type II membrane protein</topology>
    </subcellularLocation>
</comment>
<dbReference type="InterPro" id="IPR001503">
    <property type="entry name" value="Glyco_trans_10"/>
</dbReference>
<keyword evidence="11" id="KW-0325">Glycoprotein</keyword>
<evidence type="ECO:0000259" key="14">
    <source>
        <dbReference type="Pfam" id="PF17039"/>
    </source>
</evidence>
<dbReference type="Proteomes" id="UP000085678">
    <property type="component" value="Unplaced"/>
</dbReference>
<dbReference type="RefSeq" id="XP_013420247.1">
    <property type="nucleotide sequence ID" value="XM_013564793.1"/>
</dbReference>
<dbReference type="GO" id="GO:0000139">
    <property type="term" value="C:Golgi membrane"/>
    <property type="evidence" value="ECO:0007669"/>
    <property type="project" value="UniProtKB-SubCell"/>
</dbReference>
<keyword evidence="5 12" id="KW-0808">Transferase</keyword>
<reference evidence="16 17" key="1">
    <citation type="submission" date="2025-04" db="UniProtKB">
        <authorList>
            <consortium name="RefSeq"/>
        </authorList>
    </citation>
    <scope>IDENTIFICATION</scope>
    <source>
        <tissue evidence="16 17">Gonads</tissue>
    </source>
</reference>
<dbReference type="KEGG" id="lak:106180718"/>
<dbReference type="Gene3D" id="3.40.50.11660">
    <property type="entry name" value="Glycosyl transferase family 10, C-terminal domain"/>
    <property type="match status" value="1"/>
</dbReference>
<dbReference type="GO" id="GO:0008417">
    <property type="term" value="F:fucosyltransferase activity"/>
    <property type="evidence" value="ECO:0007669"/>
    <property type="project" value="InterPro"/>
</dbReference>
<evidence type="ECO:0000256" key="10">
    <source>
        <dbReference type="ARBA" id="ARBA00023136"/>
    </source>
</evidence>
<evidence type="ECO:0000256" key="11">
    <source>
        <dbReference type="ARBA" id="ARBA00023180"/>
    </source>
</evidence>
<evidence type="ECO:0000313" key="16">
    <source>
        <dbReference type="RefSeq" id="XP_013384154.1"/>
    </source>
</evidence>
<proteinExistence type="inferred from homology"/>
<dbReference type="PANTHER" id="PTHR48438:SF1">
    <property type="entry name" value="ALPHA-(1,3)-FUCOSYLTRANSFERASE C-RELATED"/>
    <property type="match status" value="1"/>
</dbReference>
<keyword evidence="10 12" id="KW-0472">Membrane</keyword>
<evidence type="ECO:0000256" key="6">
    <source>
        <dbReference type="ARBA" id="ARBA00022692"/>
    </source>
</evidence>
<keyword evidence="9 12" id="KW-0333">Golgi apparatus</keyword>
<dbReference type="InterPro" id="IPR055270">
    <property type="entry name" value="Glyco_tran_10_C"/>
</dbReference>
<keyword evidence="4 12" id="KW-0328">Glycosyltransferase</keyword>
<dbReference type="InterPro" id="IPR031481">
    <property type="entry name" value="Glyco_tran_10_N"/>
</dbReference>
<dbReference type="InterPro" id="IPR038577">
    <property type="entry name" value="GT10-like_C_sf"/>
</dbReference>
<dbReference type="UniPathway" id="UPA00378"/>
<dbReference type="Pfam" id="PF00852">
    <property type="entry name" value="Glyco_transf_10"/>
    <property type="match status" value="1"/>
</dbReference>
<evidence type="ECO:0000256" key="5">
    <source>
        <dbReference type="ARBA" id="ARBA00022679"/>
    </source>
</evidence>
<evidence type="ECO:0000256" key="7">
    <source>
        <dbReference type="ARBA" id="ARBA00022968"/>
    </source>
</evidence>
<evidence type="ECO:0000256" key="12">
    <source>
        <dbReference type="RuleBase" id="RU003832"/>
    </source>
</evidence>
<evidence type="ECO:0000313" key="15">
    <source>
        <dbReference type="Proteomes" id="UP000085678"/>
    </source>
</evidence>
<evidence type="ECO:0000256" key="3">
    <source>
        <dbReference type="ARBA" id="ARBA00008919"/>
    </source>
</evidence>
<dbReference type="RefSeq" id="XP_013384154.1">
    <property type="nucleotide sequence ID" value="XM_013528700.1"/>
</dbReference>
<dbReference type="GeneID" id="106154368"/>
<dbReference type="GeneID" id="106180718"/>
<name>A0A1S3HGK3_LINAN</name>
<keyword evidence="6 12" id="KW-0812">Transmembrane</keyword>
<dbReference type="Pfam" id="PF17039">
    <property type="entry name" value="Glyco_tran_10_N"/>
    <property type="match status" value="1"/>
</dbReference>
<dbReference type="EC" id="2.4.1.-" evidence="12"/>
<feature type="transmembrane region" description="Helical" evidence="12">
    <location>
        <begin position="21"/>
        <end position="45"/>
    </location>
</feature>
<evidence type="ECO:0000259" key="13">
    <source>
        <dbReference type="Pfam" id="PF00852"/>
    </source>
</evidence>